<protein>
    <recommendedName>
        <fullName evidence="8">Penicillin-binding protein 2</fullName>
    </recommendedName>
</protein>
<evidence type="ECO:0000259" key="4">
    <source>
        <dbReference type="Pfam" id="PF00905"/>
    </source>
</evidence>
<evidence type="ECO:0000256" key="1">
    <source>
        <dbReference type="ARBA" id="ARBA00004370"/>
    </source>
</evidence>
<dbReference type="Pfam" id="PF00905">
    <property type="entry name" value="Transpeptidase"/>
    <property type="match status" value="1"/>
</dbReference>
<comment type="caution">
    <text evidence="6">The sequence shown here is derived from an EMBL/GenBank/DDBJ whole genome shotgun (WGS) entry which is preliminary data.</text>
</comment>
<dbReference type="InterPro" id="IPR001460">
    <property type="entry name" value="PCN-bd_Tpept"/>
</dbReference>
<dbReference type="AlphaFoldDB" id="A0A2M8LB28"/>
<reference evidence="7" key="1">
    <citation type="submission" date="2017-09" db="EMBL/GenBank/DDBJ databases">
        <title>Depth-based differentiation of microbial function through sediment-hosted aquifers and enrichment of novel symbionts in the deep terrestrial subsurface.</title>
        <authorList>
            <person name="Probst A.J."/>
            <person name="Ladd B."/>
            <person name="Jarett J.K."/>
            <person name="Geller-Mcgrath D.E."/>
            <person name="Sieber C.M.K."/>
            <person name="Emerson J.B."/>
            <person name="Anantharaman K."/>
            <person name="Thomas B.C."/>
            <person name="Malmstrom R."/>
            <person name="Stieglmeier M."/>
            <person name="Klingl A."/>
            <person name="Woyke T."/>
            <person name="Ryan C.M."/>
            <person name="Banfield J.F."/>
        </authorList>
    </citation>
    <scope>NUCLEOTIDE SEQUENCE [LARGE SCALE GENOMIC DNA]</scope>
</reference>
<feature type="domain" description="Penicillin-binding protein transpeptidase" evidence="4">
    <location>
        <begin position="249"/>
        <end position="551"/>
    </location>
</feature>
<dbReference type="InterPro" id="IPR005311">
    <property type="entry name" value="PBP_dimer"/>
</dbReference>
<dbReference type="EMBL" id="PFER01000012">
    <property type="protein sequence ID" value="PJE73794.1"/>
    <property type="molecule type" value="Genomic_DNA"/>
</dbReference>
<dbReference type="SUPFAM" id="SSF56601">
    <property type="entry name" value="beta-lactamase/transpeptidase-like"/>
    <property type="match status" value="1"/>
</dbReference>
<dbReference type="Gene3D" id="3.30.450.330">
    <property type="match status" value="1"/>
</dbReference>
<comment type="subcellular location">
    <subcellularLocation>
        <location evidence="1">Membrane</location>
    </subcellularLocation>
</comment>
<dbReference type="SUPFAM" id="SSF56519">
    <property type="entry name" value="Penicillin binding protein dimerisation domain"/>
    <property type="match status" value="1"/>
</dbReference>
<dbReference type="GO" id="GO:0071555">
    <property type="term" value="P:cell wall organization"/>
    <property type="evidence" value="ECO:0007669"/>
    <property type="project" value="TreeGrafter"/>
</dbReference>
<dbReference type="GO" id="GO:0008658">
    <property type="term" value="F:penicillin binding"/>
    <property type="evidence" value="ECO:0007669"/>
    <property type="project" value="InterPro"/>
</dbReference>
<keyword evidence="2 3" id="KW-0472">Membrane</keyword>
<dbReference type="Proteomes" id="UP000230959">
    <property type="component" value="Unassembled WGS sequence"/>
</dbReference>
<evidence type="ECO:0000313" key="6">
    <source>
        <dbReference type="EMBL" id="PJE73794.1"/>
    </source>
</evidence>
<evidence type="ECO:0000259" key="5">
    <source>
        <dbReference type="Pfam" id="PF03717"/>
    </source>
</evidence>
<keyword evidence="3" id="KW-0812">Transmembrane</keyword>
<name>A0A2M8LB28_9BACT</name>
<feature type="domain" description="Penicillin-binding protein dimerisation" evidence="5">
    <location>
        <begin position="74"/>
        <end position="187"/>
    </location>
</feature>
<accession>A0A2M8LB28</accession>
<dbReference type="InterPro" id="IPR012338">
    <property type="entry name" value="Beta-lactam/transpept-like"/>
</dbReference>
<dbReference type="GO" id="GO:0005886">
    <property type="term" value="C:plasma membrane"/>
    <property type="evidence" value="ECO:0007669"/>
    <property type="project" value="TreeGrafter"/>
</dbReference>
<evidence type="ECO:0000313" key="7">
    <source>
        <dbReference type="Proteomes" id="UP000230959"/>
    </source>
</evidence>
<sequence>MKDGFKARTRIIYLIIFLTGIIMTTRLFFLQVVNSEQYKNEANKQHFSPAAKNFDRGSIFFTEKSGRVISAAVVKNAYQIYMNPKVLEDSEDAYAKLSKIVSVNKTDFMAKAAKKNDPYEVIMHKVDKDKALAVDALNIKGLEIYPESWRYYPAGKLASHVLGFVGYKGDSLVGRYGLELAYEKKLKRDLDKKPVNSFAEIFYGIKKIVAGGLENADITLTLEPTVQSMLEKKLEEILEKYKGKMSGGIIMEPSTGKIVAMSAKPDFDPNFYSEEENIGVFTNPLVESVFEMGSIAKPLTMAAAIDGGGVRPDTMYTDNGFVKYGSAIIKNYDGKARGKVDMQEVLSSSLNTGAVFAMQSIGKEKFSEYIRNYGMGNRTGIELPNEVSGKISNIIDNNRELEYATASFGQGIAVTPMEMTVALASLANGGKIVKPYLVDKITIDGFRDKKTQPEVIRQVISKEASEDISRMLVKVVDGALLGGKYKMENYTVAAKTGTAQYMEAGSKNYSEEEYLHTFFGYVPAFEAKFIVFLFVAKPQGVLYASHTLTEPFMDITKFLLNYYEVPPDR</sequence>
<dbReference type="InterPro" id="IPR050515">
    <property type="entry name" value="Beta-lactam/transpept"/>
</dbReference>
<dbReference type="Gene3D" id="3.90.1310.10">
    <property type="entry name" value="Penicillin-binding protein 2a (Domain 2)"/>
    <property type="match status" value="1"/>
</dbReference>
<proteinExistence type="predicted"/>
<dbReference type="Gene3D" id="3.40.710.10">
    <property type="entry name" value="DD-peptidase/beta-lactamase superfamily"/>
    <property type="match status" value="1"/>
</dbReference>
<evidence type="ECO:0000256" key="3">
    <source>
        <dbReference type="SAM" id="Phobius"/>
    </source>
</evidence>
<organism evidence="6 7">
    <name type="scientific">Candidatus Terrybacteria bacterium CG10_big_fil_rev_8_21_14_0_10_41_10</name>
    <dbReference type="NCBI Taxonomy" id="1975026"/>
    <lineage>
        <taxon>Bacteria</taxon>
        <taxon>Candidatus Terryibacteriota</taxon>
    </lineage>
</organism>
<keyword evidence="3" id="KW-1133">Transmembrane helix</keyword>
<dbReference type="PANTHER" id="PTHR30627">
    <property type="entry name" value="PEPTIDOGLYCAN D,D-TRANSPEPTIDASE"/>
    <property type="match status" value="1"/>
</dbReference>
<evidence type="ECO:0000256" key="2">
    <source>
        <dbReference type="ARBA" id="ARBA00023136"/>
    </source>
</evidence>
<dbReference type="PANTHER" id="PTHR30627:SF1">
    <property type="entry name" value="PEPTIDOGLYCAN D,D-TRANSPEPTIDASE FTSI"/>
    <property type="match status" value="1"/>
</dbReference>
<evidence type="ECO:0008006" key="8">
    <source>
        <dbReference type="Google" id="ProtNLM"/>
    </source>
</evidence>
<gene>
    <name evidence="6" type="ORF">COV02_00625</name>
</gene>
<dbReference type="InterPro" id="IPR036138">
    <property type="entry name" value="PBP_dimer_sf"/>
</dbReference>
<feature type="transmembrane region" description="Helical" evidence="3">
    <location>
        <begin position="12"/>
        <end position="33"/>
    </location>
</feature>
<dbReference type="Pfam" id="PF03717">
    <property type="entry name" value="PBP_dimer"/>
    <property type="match status" value="1"/>
</dbReference>